<feature type="transmembrane region" description="Helical" evidence="7">
    <location>
        <begin position="250"/>
        <end position="271"/>
    </location>
</feature>
<dbReference type="Proteomes" id="UP001165587">
    <property type="component" value="Unassembled WGS sequence"/>
</dbReference>
<evidence type="ECO:0000256" key="3">
    <source>
        <dbReference type="ARBA" id="ARBA00022475"/>
    </source>
</evidence>
<evidence type="ECO:0000256" key="7">
    <source>
        <dbReference type="RuleBase" id="RU363032"/>
    </source>
</evidence>
<evidence type="ECO:0000313" key="10">
    <source>
        <dbReference type="Proteomes" id="UP001165587"/>
    </source>
</evidence>
<dbReference type="Gene3D" id="1.10.3720.10">
    <property type="entry name" value="MetI-like"/>
    <property type="match status" value="1"/>
</dbReference>
<dbReference type="Pfam" id="PF00528">
    <property type="entry name" value="BPD_transp_1"/>
    <property type="match status" value="1"/>
</dbReference>
<feature type="transmembrane region" description="Helical" evidence="7">
    <location>
        <begin position="154"/>
        <end position="172"/>
    </location>
</feature>
<dbReference type="CDD" id="cd06261">
    <property type="entry name" value="TM_PBP2"/>
    <property type="match status" value="1"/>
</dbReference>
<name>A0AA42BVL5_9MICO</name>
<keyword evidence="10" id="KW-1185">Reference proteome</keyword>
<dbReference type="AlphaFoldDB" id="A0AA42BVL5"/>
<gene>
    <name evidence="9" type="ORF">N1028_12025</name>
</gene>
<evidence type="ECO:0000256" key="5">
    <source>
        <dbReference type="ARBA" id="ARBA00022989"/>
    </source>
</evidence>
<dbReference type="PROSITE" id="PS50928">
    <property type="entry name" value="ABC_TM1"/>
    <property type="match status" value="1"/>
</dbReference>
<evidence type="ECO:0000259" key="8">
    <source>
        <dbReference type="PROSITE" id="PS50928"/>
    </source>
</evidence>
<evidence type="ECO:0000256" key="6">
    <source>
        <dbReference type="ARBA" id="ARBA00023136"/>
    </source>
</evidence>
<comment type="caution">
    <text evidence="9">The sequence shown here is derived from an EMBL/GenBank/DDBJ whole genome shotgun (WGS) entry which is preliminary data.</text>
</comment>
<feature type="domain" description="ABC transmembrane type-1" evidence="8">
    <location>
        <begin position="90"/>
        <end position="270"/>
    </location>
</feature>
<keyword evidence="6 7" id="KW-0472">Membrane</keyword>
<dbReference type="EMBL" id="JANLCK010000006">
    <property type="protein sequence ID" value="MCS5726619.1"/>
    <property type="molecule type" value="Genomic_DNA"/>
</dbReference>
<feature type="transmembrane region" description="Helical" evidence="7">
    <location>
        <begin position="96"/>
        <end position="115"/>
    </location>
</feature>
<evidence type="ECO:0000256" key="4">
    <source>
        <dbReference type="ARBA" id="ARBA00022692"/>
    </source>
</evidence>
<feature type="transmembrane region" description="Helical" evidence="7">
    <location>
        <begin position="44"/>
        <end position="66"/>
    </location>
</feature>
<feature type="transmembrane region" description="Helical" evidence="7">
    <location>
        <begin position="127"/>
        <end position="148"/>
    </location>
</feature>
<dbReference type="RefSeq" id="WP_259529227.1">
    <property type="nucleotide sequence ID" value="NZ_JANLCK010000006.1"/>
</dbReference>
<keyword evidence="5 7" id="KW-1133">Transmembrane helix</keyword>
<dbReference type="PANTHER" id="PTHR30151">
    <property type="entry name" value="ALKANE SULFONATE ABC TRANSPORTER-RELATED, MEMBRANE SUBUNIT"/>
    <property type="match status" value="1"/>
</dbReference>
<comment type="similarity">
    <text evidence="7">Belongs to the binding-protein-dependent transport system permease family.</text>
</comment>
<reference evidence="9" key="1">
    <citation type="submission" date="2022-08" db="EMBL/GenBank/DDBJ databases">
        <authorList>
            <person name="Deng Y."/>
            <person name="Han X.-F."/>
            <person name="Zhang Y.-Q."/>
        </authorList>
    </citation>
    <scope>NUCLEOTIDE SEQUENCE</scope>
    <source>
        <strain evidence="9">CPCC 203407</strain>
    </source>
</reference>
<dbReference type="GO" id="GO:0055085">
    <property type="term" value="P:transmembrane transport"/>
    <property type="evidence" value="ECO:0007669"/>
    <property type="project" value="InterPro"/>
</dbReference>
<keyword evidence="3" id="KW-1003">Cell membrane</keyword>
<comment type="subcellular location">
    <subcellularLocation>
        <location evidence="1 7">Cell membrane</location>
        <topology evidence="1 7">Multi-pass membrane protein</topology>
    </subcellularLocation>
</comment>
<evidence type="ECO:0000256" key="2">
    <source>
        <dbReference type="ARBA" id="ARBA00022448"/>
    </source>
</evidence>
<evidence type="ECO:0000313" key="9">
    <source>
        <dbReference type="EMBL" id="MCS5726619.1"/>
    </source>
</evidence>
<keyword evidence="4 7" id="KW-0812">Transmembrane</keyword>
<keyword evidence="2 7" id="KW-0813">Transport</keyword>
<feature type="transmembrane region" description="Helical" evidence="7">
    <location>
        <begin position="205"/>
        <end position="230"/>
    </location>
</feature>
<dbReference type="InterPro" id="IPR035906">
    <property type="entry name" value="MetI-like_sf"/>
</dbReference>
<protein>
    <submittedName>
        <fullName evidence="9">ABC transporter permease</fullName>
    </submittedName>
</protein>
<dbReference type="GO" id="GO:0005886">
    <property type="term" value="C:plasma membrane"/>
    <property type="evidence" value="ECO:0007669"/>
    <property type="project" value="UniProtKB-SubCell"/>
</dbReference>
<proteinExistence type="inferred from homology"/>
<sequence length="286" mass="30254">MSTMTSTIEPAAGAAAVPGAPAAAARPAAAASARRGGWKRPARVILSVIVIFAGWAIASTQFPSYILPSPLDVWDQFLSAVGRGVWVEEILATVQHLLAAFGLVIVIGLPLGILIGRSKIAEDLARVPMIFLQTVPTIVLIALALVIMGVSDTAVIGVTVAGSISYFLINVIQGTRSIDPDLTEMSRAYQASEGSIMRSVVLPSVVPYLLAGARITLGVAWQITLFSEYLMGTAGVGFQVNTSIKLLDTAAVFMWGLSIVALTLLVEYGIFRPVERLLTRHVKGRS</sequence>
<dbReference type="InterPro" id="IPR000515">
    <property type="entry name" value="MetI-like"/>
</dbReference>
<accession>A0AA42BVL5</accession>
<evidence type="ECO:0000256" key="1">
    <source>
        <dbReference type="ARBA" id="ARBA00004651"/>
    </source>
</evidence>
<dbReference type="PANTHER" id="PTHR30151:SF0">
    <property type="entry name" value="ABC TRANSPORTER PERMEASE PROTEIN MJ0413-RELATED"/>
    <property type="match status" value="1"/>
</dbReference>
<organism evidence="9 10">
    <name type="scientific">Herbiconiux oxytropis</name>
    <dbReference type="NCBI Taxonomy" id="2970915"/>
    <lineage>
        <taxon>Bacteria</taxon>
        <taxon>Bacillati</taxon>
        <taxon>Actinomycetota</taxon>
        <taxon>Actinomycetes</taxon>
        <taxon>Micrococcales</taxon>
        <taxon>Microbacteriaceae</taxon>
        <taxon>Herbiconiux</taxon>
    </lineage>
</organism>
<dbReference type="SUPFAM" id="SSF161098">
    <property type="entry name" value="MetI-like"/>
    <property type="match status" value="1"/>
</dbReference>